<dbReference type="InterPro" id="IPR036651">
    <property type="entry name" value="Gln_synt_N_sf"/>
</dbReference>
<dbReference type="InterPro" id="IPR008147">
    <property type="entry name" value="Gln_synt_N"/>
</dbReference>
<dbReference type="SUPFAM" id="SSF55931">
    <property type="entry name" value="Glutamine synthetase/guanido kinase"/>
    <property type="match status" value="1"/>
</dbReference>
<dbReference type="PROSITE" id="PS51986">
    <property type="entry name" value="GS_BETA_GRASP"/>
    <property type="match status" value="1"/>
</dbReference>
<dbReference type="InterPro" id="IPR014746">
    <property type="entry name" value="Gln_synth/guanido_kin_cat_dom"/>
</dbReference>
<comment type="similarity">
    <text evidence="1 5 6">Belongs to the glutamine synthetase family.</text>
</comment>
<keyword evidence="2 9" id="KW-0436">Ligase</keyword>
<evidence type="ECO:0000259" key="7">
    <source>
        <dbReference type="PROSITE" id="PS51986"/>
    </source>
</evidence>
<organism evidence="9 10">
    <name type="scientific">Nonomuraea indica</name>
    <dbReference type="NCBI Taxonomy" id="1581193"/>
    <lineage>
        <taxon>Bacteria</taxon>
        <taxon>Bacillati</taxon>
        <taxon>Actinomycetota</taxon>
        <taxon>Actinomycetes</taxon>
        <taxon>Streptosporangiales</taxon>
        <taxon>Streptosporangiaceae</taxon>
        <taxon>Nonomuraea</taxon>
    </lineage>
</organism>
<accession>A0ABW8AG70</accession>
<protein>
    <submittedName>
        <fullName evidence="9">Glutamine synthetase family protein</fullName>
        <ecNumber evidence="9">6.3.1.-</ecNumber>
    </submittedName>
</protein>
<dbReference type="Gene3D" id="3.30.590.10">
    <property type="entry name" value="Glutamine synthetase/guanido kinase, catalytic domain"/>
    <property type="match status" value="1"/>
</dbReference>
<feature type="domain" description="GS catalytic" evidence="8">
    <location>
        <begin position="130"/>
        <end position="461"/>
    </location>
</feature>
<keyword evidence="4" id="KW-0067">ATP-binding</keyword>
<evidence type="ECO:0000256" key="2">
    <source>
        <dbReference type="ARBA" id="ARBA00022598"/>
    </source>
</evidence>
<dbReference type="InterPro" id="IPR008146">
    <property type="entry name" value="Gln_synth_cat_dom"/>
</dbReference>
<evidence type="ECO:0000256" key="5">
    <source>
        <dbReference type="PROSITE-ProRule" id="PRU01330"/>
    </source>
</evidence>
<evidence type="ECO:0000256" key="1">
    <source>
        <dbReference type="ARBA" id="ARBA00009897"/>
    </source>
</evidence>
<dbReference type="PANTHER" id="PTHR43785:SF12">
    <property type="entry name" value="TYPE-1 GLUTAMINE SYNTHETASE 2"/>
    <property type="match status" value="1"/>
</dbReference>
<evidence type="ECO:0000313" key="9">
    <source>
        <dbReference type="EMBL" id="MFI7445779.1"/>
    </source>
</evidence>
<reference evidence="9 10" key="1">
    <citation type="submission" date="2024-10" db="EMBL/GenBank/DDBJ databases">
        <title>The Natural Products Discovery Center: Release of the First 8490 Sequenced Strains for Exploring Actinobacteria Biosynthetic Diversity.</title>
        <authorList>
            <person name="Kalkreuter E."/>
            <person name="Kautsar S.A."/>
            <person name="Yang D."/>
            <person name="Bader C.D."/>
            <person name="Teijaro C.N."/>
            <person name="Fluegel L."/>
            <person name="Davis C.M."/>
            <person name="Simpson J.R."/>
            <person name="Lauterbach L."/>
            <person name="Steele A.D."/>
            <person name="Gui C."/>
            <person name="Meng S."/>
            <person name="Li G."/>
            <person name="Viehrig K."/>
            <person name="Ye F."/>
            <person name="Su P."/>
            <person name="Kiefer A.F."/>
            <person name="Nichols A."/>
            <person name="Cepeda A.J."/>
            <person name="Yan W."/>
            <person name="Fan B."/>
            <person name="Jiang Y."/>
            <person name="Adhikari A."/>
            <person name="Zheng C.-J."/>
            <person name="Schuster L."/>
            <person name="Cowan T.M."/>
            <person name="Smanski M.J."/>
            <person name="Chevrette M.G."/>
            <person name="De Carvalho L.P.S."/>
            <person name="Shen B."/>
        </authorList>
    </citation>
    <scope>NUCLEOTIDE SEQUENCE [LARGE SCALE GENOMIC DNA]</scope>
    <source>
        <strain evidence="9 10">NPDC049503</strain>
    </source>
</reference>
<feature type="domain" description="GS beta-grasp" evidence="7">
    <location>
        <begin position="27"/>
        <end position="123"/>
    </location>
</feature>
<dbReference type="Gene3D" id="3.10.20.70">
    <property type="entry name" value="Glutamine synthetase, N-terminal domain"/>
    <property type="match status" value="1"/>
</dbReference>
<keyword evidence="3" id="KW-0547">Nucleotide-binding</keyword>
<evidence type="ECO:0000256" key="4">
    <source>
        <dbReference type="ARBA" id="ARBA00022840"/>
    </source>
</evidence>
<dbReference type="SUPFAM" id="SSF54368">
    <property type="entry name" value="Glutamine synthetase, N-terminal domain"/>
    <property type="match status" value="1"/>
</dbReference>
<proteinExistence type="inferred from homology"/>
<keyword evidence="10" id="KW-1185">Reference proteome</keyword>
<dbReference type="SMART" id="SM01230">
    <property type="entry name" value="Gln-synt_C"/>
    <property type="match status" value="1"/>
</dbReference>
<dbReference type="PANTHER" id="PTHR43785">
    <property type="entry name" value="GAMMA-GLUTAMYLPUTRESCINE SYNTHETASE"/>
    <property type="match status" value="1"/>
</dbReference>
<dbReference type="EMBL" id="JBITMB010000017">
    <property type="protein sequence ID" value="MFI7445779.1"/>
    <property type="molecule type" value="Genomic_DNA"/>
</dbReference>
<sequence>MVCFQTFREGAPVSLSVEELKSDIEAGRIDTVLLALCDMQGRLQGKRLSARFFLDEVLHHGSEGCNYLLAVDVDMNTVEGYAMSSWERGYGDFVMKPDLSTLRRVPWQEGTAMLMADLTWVDGGEVAASPRQILRRQLARLAERGMVACVGTELEFVVYDNSYEDAWKRAYRDLTPANLYNVDYSLLGTARIEPLLRRIRREMEGAGLYVESAKGECNLGQHEIAFRYDEALKTCDNHVIYKNGAKEIAAQEGKAITFMAKPNQREGNSCHIHISLRGIDGEPVMAGDGPHGLSELGARFIAGQLACMRELTLLYAPNINSYKRFVPGSFAPTAVKWGVDNRTCSLRLVGHGHSLRIENRVPGGDVNPYLAVSALVAAGLRGIDEELTLEEACTGNAYTSGAETVPHTLRDALELFERSKLARATFGDEVVEHYANNARVELTAFDAAVTDWELFRSFERM</sequence>
<evidence type="ECO:0000313" key="10">
    <source>
        <dbReference type="Proteomes" id="UP001612928"/>
    </source>
</evidence>
<dbReference type="Proteomes" id="UP001612928">
    <property type="component" value="Unassembled WGS sequence"/>
</dbReference>
<dbReference type="RefSeq" id="WP_397026270.1">
    <property type="nucleotide sequence ID" value="NZ_JBITMB010000017.1"/>
</dbReference>
<comment type="caution">
    <text evidence="9">The sequence shown here is derived from an EMBL/GenBank/DDBJ whole genome shotgun (WGS) entry which is preliminary data.</text>
</comment>
<gene>
    <name evidence="9" type="ORF">ACIBP5_37905</name>
</gene>
<evidence type="ECO:0000259" key="8">
    <source>
        <dbReference type="PROSITE" id="PS51987"/>
    </source>
</evidence>
<dbReference type="PROSITE" id="PS51987">
    <property type="entry name" value="GS_CATALYTIC"/>
    <property type="match status" value="1"/>
</dbReference>
<evidence type="ECO:0000256" key="3">
    <source>
        <dbReference type="ARBA" id="ARBA00022741"/>
    </source>
</evidence>
<evidence type="ECO:0000256" key="6">
    <source>
        <dbReference type="RuleBase" id="RU000384"/>
    </source>
</evidence>
<dbReference type="EC" id="6.3.1.-" evidence="9"/>
<name>A0ABW8AG70_9ACTN</name>
<dbReference type="GO" id="GO:0016874">
    <property type="term" value="F:ligase activity"/>
    <property type="evidence" value="ECO:0007669"/>
    <property type="project" value="UniProtKB-KW"/>
</dbReference>
<dbReference type="Pfam" id="PF00120">
    <property type="entry name" value="Gln-synt_C"/>
    <property type="match status" value="1"/>
</dbReference>